<dbReference type="Proteomes" id="UP000283841">
    <property type="component" value="Unassembled WGS sequence"/>
</dbReference>
<dbReference type="GO" id="GO:0048312">
    <property type="term" value="P:intracellular distribution of mitochondria"/>
    <property type="evidence" value="ECO:0007669"/>
    <property type="project" value="TreeGrafter"/>
</dbReference>
<dbReference type="Pfam" id="PF00350">
    <property type="entry name" value="Dynamin_N"/>
    <property type="match status" value="1"/>
</dbReference>
<dbReference type="InterPro" id="IPR045063">
    <property type="entry name" value="Dynamin_N"/>
</dbReference>
<dbReference type="InterPro" id="IPR001401">
    <property type="entry name" value="Dynamin_GTPase"/>
</dbReference>
<dbReference type="Pfam" id="PF01031">
    <property type="entry name" value="Dynamin_M"/>
    <property type="match status" value="1"/>
</dbReference>
<evidence type="ECO:0000313" key="5">
    <source>
        <dbReference type="EMBL" id="RWQ95571.1"/>
    </source>
</evidence>
<dbReference type="Gene3D" id="3.40.50.300">
    <property type="entry name" value="P-loop containing nucleotide triphosphate hydrolases"/>
    <property type="match status" value="1"/>
</dbReference>
<feature type="domain" description="Dynamin-type G" evidence="4">
    <location>
        <begin position="43"/>
        <end position="333"/>
    </location>
</feature>
<dbReference type="PROSITE" id="PS51718">
    <property type="entry name" value="G_DYNAMIN_2"/>
    <property type="match status" value="1"/>
</dbReference>
<dbReference type="STRING" id="264951.A0A443HUX3"/>
<dbReference type="VEuPathDB" id="FungiDB:C8Q69DRAFT_520449"/>
<dbReference type="GO" id="GO:0008017">
    <property type="term" value="F:microtubule binding"/>
    <property type="evidence" value="ECO:0007669"/>
    <property type="project" value="TreeGrafter"/>
</dbReference>
<dbReference type="PANTHER" id="PTHR11566:SF66">
    <property type="entry name" value="INTERFERON-INDUCED GTP-BINDING PROTEIN MX"/>
    <property type="match status" value="1"/>
</dbReference>
<sequence length="740" mass="83419">MGSIDTLDSDTLSPNALESLETHEQRRVLDIVSQLRKCGLDSVLSLPQLVVCGDQSAGKSSVLEALTGVPFPRKDNLCTRYPTEIILRRGVSHSLQIKVIPDSERSAEDKTTIDGFRETITSFDQLPEVMDKAKQLMGIEGGGESVGTQRAFARDVLSVEIEGPNLPQLTVVDLPGIIQSETKDASQSDVNMTVEITNTYISQPRTICLAVVSAANDYANQPILNKVRQFDPKGERTLGIITKPDIPPPGSETETAFLELAKNKDIFFALGWHVLKNREFKEAGISIQERNLSEQSFFRKSAFGKLPKEHIGIGSLVNRLSSLLFTHVRQELPKLQEELDATLHATKSELDVMGTARTTTDECRMFLSQLGLNFYEIFKSAVNGHYEGDDFKPDRGPFSLRRLTSVRRLRAAIQLMNQQFAERMRTHGHKFQIHGMGGNSTSSEASEEDEVITRSLEFLANTLTYRQCFSHIERPQILSHREGVQWANDVVIRARGRELLGNFNPLVIAELFWEQSSKWNLIAEAHIDGVSDVCSTFLQEVLKDKAPSDMYARMWPIIRERVKARHRSAVEELEKILKDNKSYVINYNHYYTDTIKKRQAERQKIKLRECLDKAAAPGGNREVLPVNVNKALHLYSEDIDPGMDNHSSDEVLDCLLAIYKVYQKVFIANVTVQVVERHIVQDLQHIFCPLTVAKMSDAEVCALVSEPVVSKRQREFLTARLAKLEEGREILKEVMSTMVQ</sequence>
<keyword evidence="1" id="KW-0547">Nucleotide-binding</keyword>
<dbReference type="GO" id="GO:0005739">
    <property type="term" value="C:mitochondrion"/>
    <property type="evidence" value="ECO:0007669"/>
    <property type="project" value="TreeGrafter"/>
</dbReference>
<dbReference type="GO" id="GO:0003924">
    <property type="term" value="F:GTPase activity"/>
    <property type="evidence" value="ECO:0007669"/>
    <property type="project" value="InterPro"/>
</dbReference>
<dbReference type="GO" id="GO:0016020">
    <property type="term" value="C:membrane"/>
    <property type="evidence" value="ECO:0007669"/>
    <property type="project" value="TreeGrafter"/>
</dbReference>
<dbReference type="GeneID" id="39602775"/>
<dbReference type="RefSeq" id="XP_028485216.1">
    <property type="nucleotide sequence ID" value="XM_028633498.1"/>
</dbReference>
<evidence type="ECO:0000259" key="4">
    <source>
        <dbReference type="PROSITE" id="PS51718"/>
    </source>
</evidence>
<dbReference type="InterPro" id="IPR020850">
    <property type="entry name" value="GED_dom"/>
</dbReference>
<name>A0A443HUX3_BYSSP</name>
<dbReference type="SMART" id="SM00053">
    <property type="entry name" value="DYNc"/>
    <property type="match status" value="1"/>
</dbReference>
<dbReference type="GO" id="GO:0005525">
    <property type="term" value="F:GTP binding"/>
    <property type="evidence" value="ECO:0007669"/>
    <property type="project" value="InterPro"/>
</dbReference>
<dbReference type="InterPro" id="IPR000375">
    <property type="entry name" value="Dynamin_stalk"/>
</dbReference>
<dbReference type="FunFam" id="3.40.50.300:FF:001425">
    <property type="entry name" value="Dynamin GTPase, putative"/>
    <property type="match status" value="1"/>
</dbReference>
<dbReference type="GO" id="GO:0006897">
    <property type="term" value="P:endocytosis"/>
    <property type="evidence" value="ECO:0007669"/>
    <property type="project" value="TreeGrafter"/>
</dbReference>
<dbReference type="InterPro" id="IPR022812">
    <property type="entry name" value="Dynamin"/>
</dbReference>
<accession>A0A443HUX3</accession>
<dbReference type="PROSITE" id="PS51388">
    <property type="entry name" value="GED"/>
    <property type="match status" value="1"/>
</dbReference>
<evidence type="ECO:0000256" key="2">
    <source>
        <dbReference type="ARBA" id="ARBA00023134"/>
    </source>
</evidence>
<organism evidence="5 6">
    <name type="scientific">Byssochlamys spectabilis</name>
    <name type="common">Paecilomyces variotii</name>
    <dbReference type="NCBI Taxonomy" id="264951"/>
    <lineage>
        <taxon>Eukaryota</taxon>
        <taxon>Fungi</taxon>
        <taxon>Dikarya</taxon>
        <taxon>Ascomycota</taxon>
        <taxon>Pezizomycotina</taxon>
        <taxon>Eurotiomycetes</taxon>
        <taxon>Eurotiomycetidae</taxon>
        <taxon>Eurotiales</taxon>
        <taxon>Thermoascaceae</taxon>
        <taxon>Paecilomyces</taxon>
    </lineage>
</organism>
<gene>
    <name evidence="5" type="ORF">C8Q69DRAFT_520449</name>
</gene>
<keyword evidence="5" id="KW-0378">Hydrolase</keyword>
<evidence type="ECO:0000256" key="1">
    <source>
        <dbReference type="ARBA" id="ARBA00022741"/>
    </source>
</evidence>
<evidence type="ECO:0000313" key="6">
    <source>
        <dbReference type="Proteomes" id="UP000283841"/>
    </source>
</evidence>
<dbReference type="GO" id="GO:0005874">
    <property type="term" value="C:microtubule"/>
    <property type="evidence" value="ECO:0007669"/>
    <property type="project" value="TreeGrafter"/>
</dbReference>
<dbReference type="InterPro" id="IPR027417">
    <property type="entry name" value="P-loop_NTPase"/>
</dbReference>
<dbReference type="CDD" id="cd08771">
    <property type="entry name" value="DLP_1"/>
    <property type="match status" value="1"/>
</dbReference>
<dbReference type="PANTHER" id="PTHR11566">
    <property type="entry name" value="DYNAMIN"/>
    <property type="match status" value="1"/>
</dbReference>
<reference evidence="5 6" key="1">
    <citation type="journal article" date="2018" name="Front. Microbiol.">
        <title>Genomic and genetic insights into a cosmopolitan fungus, Paecilomyces variotii (Eurotiales).</title>
        <authorList>
            <person name="Urquhart A.S."/>
            <person name="Mondo S.J."/>
            <person name="Makela M.R."/>
            <person name="Hane J.K."/>
            <person name="Wiebenga A."/>
            <person name="He G."/>
            <person name="Mihaltcheva S."/>
            <person name="Pangilinan J."/>
            <person name="Lipzen A."/>
            <person name="Barry K."/>
            <person name="de Vries R.P."/>
            <person name="Grigoriev I.V."/>
            <person name="Idnurm A."/>
        </authorList>
    </citation>
    <scope>NUCLEOTIDE SEQUENCE [LARGE SCALE GENOMIC DNA]</scope>
    <source>
        <strain evidence="5 6">CBS 101075</strain>
    </source>
</reference>
<keyword evidence="6" id="KW-1185">Reference proteome</keyword>
<protein>
    <submittedName>
        <fullName evidence="5">P-loop containing nucleoside triphosphate hydrolase protein</fullName>
    </submittedName>
</protein>
<proteinExistence type="predicted"/>
<comment type="caution">
    <text evidence="5">The sequence shown here is derived from an EMBL/GenBank/DDBJ whole genome shotgun (WGS) entry which is preliminary data.</text>
</comment>
<dbReference type="GO" id="GO:0016559">
    <property type="term" value="P:peroxisome fission"/>
    <property type="evidence" value="ECO:0007669"/>
    <property type="project" value="TreeGrafter"/>
</dbReference>
<feature type="domain" description="GED" evidence="3">
    <location>
        <begin position="648"/>
        <end position="739"/>
    </location>
</feature>
<dbReference type="PRINTS" id="PR00195">
    <property type="entry name" value="DYNAMIN"/>
</dbReference>
<evidence type="ECO:0000259" key="3">
    <source>
        <dbReference type="PROSITE" id="PS51388"/>
    </source>
</evidence>
<dbReference type="SUPFAM" id="SSF52540">
    <property type="entry name" value="P-loop containing nucleoside triphosphate hydrolases"/>
    <property type="match status" value="1"/>
</dbReference>
<dbReference type="InterPro" id="IPR030381">
    <property type="entry name" value="G_DYNAMIN_dom"/>
</dbReference>
<keyword evidence="2" id="KW-0342">GTP-binding</keyword>
<dbReference type="EMBL" id="RCNU01000005">
    <property type="protein sequence ID" value="RWQ95571.1"/>
    <property type="molecule type" value="Genomic_DNA"/>
</dbReference>
<dbReference type="GO" id="GO:0000266">
    <property type="term" value="P:mitochondrial fission"/>
    <property type="evidence" value="ECO:0007669"/>
    <property type="project" value="TreeGrafter"/>
</dbReference>
<dbReference type="AlphaFoldDB" id="A0A443HUX3"/>